<evidence type="ECO:0000313" key="5">
    <source>
        <dbReference type="EMBL" id="RAV34343.1"/>
    </source>
</evidence>
<name>A0A364VCG8_9CORY</name>
<dbReference type="InterPro" id="IPR011763">
    <property type="entry name" value="COA_CT_C"/>
</dbReference>
<reference evidence="5 6" key="1">
    <citation type="journal article" date="2018" name="Syst. Appl. Microbiol.">
        <title>Corynebacterium heidelbergense sp. nov., isolated from the preen glands of Egyptian geese (Alopochen aegyptiacus).</title>
        <authorList>
            <person name="Braun M.S."/>
            <person name="Wang E."/>
            <person name="Zimmermann S."/>
            <person name="Wink M."/>
        </authorList>
    </citation>
    <scope>NUCLEOTIDE SEQUENCE [LARGE SCALE GENOMIC DNA]</scope>
    <source>
        <strain evidence="5 6">DSM 104638</strain>
    </source>
</reference>
<dbReference type="Gene3D" id="3.90.226.10">
    <property type="entry name" value="2-enoyl-CoA Hydratase, Chain A, domain 1"/>
    <property type="match status" value="2"/>
</dbReference>
<evidence type="ECO:0000259" key="3">
    <source>
        <dbReference type="PROSITE" id="PS50980"/>
    </source>
</evidence>
<dbReference type="InterPro" id="IPR011762">
    <property type="entry name" value="COA_CT_N"/>
</dbReference>
<dbReference type="Proteomes" id="UP000251047">
    <property type="component" value="Unassembled WGS sequence"/>
</dbReference>
<dbReference type="EMBL" id="PHQP01000019">
    <property type="protein sequence ID" value="RAV34343.1"/>
    <property type="molecule type" value="Genomic_DNA"/>
</dbReference>
<dbReference type="PANTHER" id="PTHR43842">
    <property type="entry name" value="PROPIONYL-COA CARBOXYLASE BETA CHAIN"/>
    <property type="match status" value="1"/>
</dbReference>
<sequence length="518" mass="55282">MGAAAGSTAQKIAELNRRLEQAQDPGSEKAKAKRDEAGLSTPRQRIDALVDEGSFMEIGALGQAPGDPTAPYGDGVVTGYGRINGRPVAVYAHDKSVYGGSVGETFGKKVCEVMDMAARTGCPIIGINDSGGARIQDAVTSLAMYSEIASRQIPLSGQSPQISILLGPSAGGAVYAPIITDFVIAVEGRTQMFVTGPAVIESVTGEKISMEELGGARQQARNGNVSHVAVSEEEAFNYVKDLVDFLPSSAFDDPPEFWAPGDEITEQDLELNHVIPDDPNAGYDIMEVLTRIFDDDNVLEIQDDYGPNVTTAFARIDGKTVGVVANQPMVLAGCLDADAAEKAARFIRICDAYNIPIVFVTDTPGYMPGSEQERAGLIHRGAKLAFALAEASVPKLTVIVRKAFGGGYAVMGSKNMGADVNFAWPTAQIAVMGAEAAVLMMKGKELAAMPPEKRSAAKKMFLDFYNANMTSPYVAAERGYLDGVIVPEETRVRLRQALRQLRGKRVVDSTKKHNILPM</sequence>
<feature type="domain" description="CoA carboxyltransferase N-terminal" evidence="3">
    <location>
        <begin position="8"/>
        <end position="259"/>
    </location>
</feature>
<dbReference type="PROSITE" id="PS50989">
    <property type="entry name" value="COA_CT_CTER"/>
    <property type="match status" value="1"/>
</dbReference>
<comment type="similarity">
    <text evidence="1">Belongs to the AccD/PCCB family.</text>
</comment>
<proteinExistence type="inferred from homology"/>
<dbReference type="GO" id="GO:0009317">
    <property type="term" value="C:acetyl-CoA carboxylase complex"/>
    <property type="evidence" value="ECO:0007669"/>
    <property type="project" value="TreeGrafter"/>
</dbReference>
<dbReference type="InterPro" id="IPR029045">
    <property type="entry name" value="ClpP/crotonase-like_dom_sf"/>
</dbReference>
<feature type="compositionally biased region" description="Basic and acidic residues" evidence="2">
    <location>
        <begin position="14"/>
        <end position="37"/>
    </location>
</feature>
<dbReference type="PANTHER" id="PTHR43842:SF2">
    <property type="entry name" value="PROPIONYL-COA CARBOXYLASE BETA CHAIN, MITOCHONDRIAL"/>
    <property type="match status" value="1"/>
</dbReference>
<protein>
    <submittedName>
        <fullName evidence="5">Methylmalonyl-CoA carboxyltransferase</fullName>
    </submittedName>
</protein>
<keyword evidence="5" id="KW-0808">Transferase</keyword>
<evidence type="ECO:0000313" key="6">
    <source>
        <dbReference type="Proteomes" id="UP000251047"/>
    </source>
</evidence>
<dbReference type="Pfam" id="PF01039">
    <property type="entry name" value="Carboxyl_trans"/>
    <property type="match status" value="1"/>
</dbReference>
<dbReference type="PROSITE" id="PS50980">
    <property type="entry name" value="COA_CT_NTER"/>
    <property type="match status" value="1"/>
</dbReference>
<dbReference type="AlphaFoldDB" id="A0A364VCG8"/>
<gene>
    <name evidence="5" type="ORF">CWC39_03825</name>
</gene>
<dbReference type="InterPro" id="IPR034733">
    <property type="entry name" value="AcCoA_carboxyl_beta"/>
</dbReference>
<dbReference type="GO" id="GO:0004658">
    <property type="term" value="F:propionyl-CoA carboxylase activity"/>
    <property type="evidence" value="ECO:0007669"/>
    <property type="project" value="TreeGrafter"/>
</dbReference>
<dbReference type="GO" id="GO:0016740">
    <property type="term" value="F:transferase activity"/>
    <property type="evidence" value="ECO:0007669"/>
    <property type="project" value="UniProtKB-KW"/>
</dbReference>
<accession>A0A364VCG8</accession>
<dbReference type="OrthoDB" id="4434131at2"/>
<dbReference type="RefSeq" id="WP_112769198.1">
    <property type="nucleotide sequence ID" value="NZ_CP063191.1"/>
</dbReference>
<feature type="region of interest" description="Disordered" evidence="2">
    <location>
        <begin position="1"/>
        <end position="42"/>
    </location>
</feature>
<feature type="domain" description="CoA carboxyltransferase C-terminal" evidence="4">
    <location>
        <begin position="260"/>
        <end position="512"/>
    </location>
</feature>
<comment type="caution">
    <text evidence="5">The sequence shown here is derived from an EMBL/GenBank/DDBJ whole genome shotgun (WGS) entry which is preliminary data.</text>
</comment>
<evidence type="ECO:0000256" key="1">
    <source>
        <dbReference type="ARBA" id="ARBA00006102"/>
    </source>
</evidence>
<evidence type="ECO:0000259" key="4">
    <source>
        <dbReference type="PROSITE" id="PS50989"/>
    </source>
</evidence>
<dbReference type="SUPFAM" id="SSF52096">
    <property type="entry name" value="ClpP/crotonase"/>
    <property type="match status" value="2"/>
</dbReference>
<organism evidence="5 6">
    <name type="scientific">Corynebacterium heidelbergense</name>
    <dbReference type="NCBI Taxonomy" id="2055947"/>
    <lineage>
        <taxon>Bacteria</taxon>
        <taxon>Bacillati</taxon>
        <taxon>Actinomycetota</taxon>
        <taxon>Actinomycetes</taxon>
        <taxon>Mycobacteriales</taxon>
        <taxon>Corynebacteriaceae</taxon>
        <taxon>Corynebacterium</taxon>
    </lineage>
</organism>
<evidence type="ECO:0000256" key="2">
    <source>
        <dbReference type="SAM" id="MobiDB-lite"/>
    </source>
</evidence>
<dbReference type="InterPro" id="IPR051047">
    <property type="entry name" value="AccD/PCCB"/>
</dbReference>